<dbReference type="EMBL" id="JBBPBN010000022">
    <property type="protein sequence ID" value="KAK9013139.1"/>
    <property type="molecule type" value="Genomic_DNA"/>
</dbReference>
<evidence type="ECO:0000256" key="1">
    <source>
        <dbReference type="ARBA" id="ARBA00009207"/>
    </source>
</evidence>
<dbReference type="PANTHER" id="PTHR16487:SF0">
    <property type="entry name" value="PROTEIN PHOSPHATASE 4 REGULATORY SUBUNIT 2-RELATED"/>
    <property type="match status" value="1"/>
</dbReference>
<evidence type="ECO:0000313" key="3">
    <source>
        <dbReference type="EMBL" id="KAK9013139.1"/>
    </source>
</evidence>
<dbReference type="Proteomes" id="UP001396334">
    <property type="component" value="Unassembled WGS sequence"/>
</dbReference>
<comment type="caution">
    <text evidence="3">The sequence shown here is derived from an EMBL/GenBank/DDBJ whole genome shotgun (WGS) entry which is preliminary data.</text>
</comment>
<feature type="region of interest" description="Disordered" evidence="2">
    <location>
        <begin position="158"/>
        <end position="237"/>
    </location>
</feature>
<feature type="compositionally biased region" description="Polar residues" evidence="2">
    <location>
        <begin position="228"/>
        <end position="237"/>
    </location>
</feature>
<dbReference type="PANTHER" id="PTHR16487">
    <property type="entry name" value="PPP4R2-RELATED PROTEIN"/>
    <property type="match status" value="1"/>
</dbReference>
<gene>
    <name evidence="3" type="ORF">V6N11_041158</name>
</gene>
<evidence type="ECO:0008006" key="5">
    <source>
        <dbReference type="Google" id="ProtNLM"/>
    </source>
</evidence>
<sequence length="237" mass="26667">MEASSVTENYSTDNDHDQEHVLNHEGTDSNPEINREQEQDEEQVRRILQAISTTGNFWHNWDKLKSMLSFQLKMVLSEYPEAKMTTDEQNASLGETYLELVTRLDEELHCFIEGPPFTLQRICEILLAARSIYPKLSKLALALEKNLLVTSTLTTSCTKPYPEMMPEPEPEPEPEKASEEAQPQSNLIQNGVEPMAGGTDEITTKVEANTEEMTIDMDAFQERVGPSEANSTAAENS</sequence>
<comment type="similarity">
    <text evidence="1">Belongs to the PPP4R2 family.</text>
</comment>
<dbReference type="InterPro" id="IPR015267">
    <property type="entry name" value="PPP4R2"/>
</dbReference>
<feature type="compositionally biased region" description="Polar residues" evidence="2">
    <location>
        <begin position="1"/>
        <end position="12"/>
    </location>
</feature>
<feature type="compositionally biased region" description="Basic and acidic residues" evidence="2">
    <location>
        <begin position="13"/>
        <end position="42"/>
    </location>
</feature>
<accession>A0ABR2RJN9</accession>
<dbReference type="Pfam" id="PF09184">
    <property type="entry name" value="PPP4R2"/>
    <property type="match status" value="1"/>
</dbReference>
<evidence type="ECO:0000313" key="4">
    <source>
        <dbReference type="Proteomes" id="UP001396334"/>
    </source>
</evidence>
<keyword evidence="4" id="KW-1185">Reference proteome</keyword>
<evidence type="ECO:0000256" key="2">
    <source>
        <dbReference type="SAM" id="MobiDB-lite"/>
    </source>
</evidence>
<feature type="region of interest" description="Disordered" evidence="2">
    <location>
        <begin position="1"/>
        <end position="42"/>
    </location>
</feature>
<protein>
    <recommendedName>
        <fullName evidence="5">Serine/threonine-protein phosphatase 4 regulatory subunit 2</fullName>
    </recommendedName>
</protein>
<proteinExistence type="inferred from homology"/>
<organism evidence="3 4">
    <name type="scientific">Hibiscus sabdariffa</name>
    <name type="common">roselle</name>
    <dbReference type="NCBI Taxonomy" id="183260"/>
    <lineage>
        <taxon>Eukaryota</taxon>
        <taxon>Viridiplantae</taxon>
        <taxon>Streptophyta</taxon>
        <taxon>Embryophyta</taxon>
        <taxon>Tracheophyta</taxon>
        <taxon>Spermatophyta</taxon>
        <taxon>Magnoliopsida</taxon>
        <taxon>eudicotyledons</taxon>
        <taxon>Gunneridae</taxon>
        <taxon>Pentapetalae</taxon>
        <taxon>rosids</taxon>
        <taxon>malvids</taxon>
        <taxon>Malvales</taxon>
        <taxon>Malvaceae</taxon>
        <taxon>Malvoideae</taxon>
        <taxon>Hibiscus</taxon>
    </lineage>
</organism>
<name>A0ABR2RJN9_9ROSI</name>
<reference evidence="3 4" key="1">
    <citation type="journal article" date="2024" name="G3 (Bethesda)">
        <title>Genome assembly of Hibiscus sabdariffa L. provides insights into metabolisms of medicinal natural products.</title>
        <authorList>
            <person name="Kim T."/>
        </authorList>
    </citation>
    <scope>NUCLEOTIDE SEQUENCE [LARGE SCALE GENOMIC DNA]</scope>
    <source>
        <strain evidence="3">TK-2024</strain>
        <tissue evidence="3">Old leaves</tissue>
    </source>
</reference>